<name>A0A8K1CHI5_PYTOL</name>
<protein>
    <recommendedName>
        <fullName evidence="4">F-box domain-containing protein</fullName>
    </recommendedName>
</protein>
<dbReference type="PANTHER" id="PTHR16134">
    <property type="entry name" value="F-BOX/TPR REPEAT PROTEIN POF3"/>
    <property type="match status" value="1"/>
</dbReference>
<dbReference type="InterPro" id="IPR032675">
    <property type="entry name" value="LRR_dom_sf"/>
</dbReference>
<keyword evidence="3" id="KW-1185">Reference proteome</keyword>
<evidence type="ECO:0000313" key="2">
    <source>
        <dbReference type="EMBL" id="TMW62588.1"/>
    </source>
</evidence>
<accession>A0A8K1CHI5</accession>
<evidence type="ECO:0008006" key="4">
    <source>
        <dbReference type="Google" id="ProtNLM"/>
    </source>
</evidence>
<evidence type="ECO:0000256" key="1">
    <source>
        <dbReference type="SAM" id="MobiDB-lite"/>
    </source>
</evidence>
<reference evidence="2" key="1">
    <citation type="submission" date="2019-03" db="EMBL/GenBank/DDBJ databases">
        <title>Long read genome sequence of the mycoparasitic Pythium oligandrum ATCC 38472 isolated from sugarbeet rhizosphere.</title>
        <authorList>
            <person name="Gaulin E."/>
        </authorList>
    </citation>
    <scope>NUCLEOTIDE SEQUENCE</scope>
    <source>
        <strain evidence="2">ATCC 38472_TT</strain>
    </source>
</reference>
<gene>
    <name evidence="2" type="ORF">Poli38472_005206</name>
</gene>
<organism evidence="2 3">
    <name type="scientific">Pythium oligandrum</name>
    <name type="common">Mycoparasitic fungus</name>
    <dbReference type="NCBI Taxonomy" id="41045"/>
    <lineage>
        <taxon>Eukaryota</taxon>
        <taxon>Sar</taxon>
        <taxon>Stramenopiles</taxon>
        <taxon>Oomycota</taxon>
        <taxon>Peronosporomycetes</taxon>
        <taxon>Pythiales</taxon>
        <taxon>Pythiaceae</taxon>
        <taxon>Pythium</taxon>
    </lineage>
</organism>
<dbReference type="OrthoDB" id="152204at2759"/>
<proteinExistence type="predicted"/>
<sequence length="650" mass="72307">MIGAVHEILFAVDLTARTEEGGAQAKGSRRAPELEFSGQREGSSVLTMSGLHTLPLAVVQQVLAFVDGEYVVDAAPRTPQVPTKLVKTLATVSRSWKATITELQRLHDVSTLHIDLKNAEFDRVDEMYEQLEQSHGLVRALTVSMGTSLQYLEVFNIAHARFSDDALDDAVIDWDLVFRSTPKLQRLDLAGVPMHSTHLPSILLAASTHCQEMKALVLPQREWHRGAVTSSWQPTMESIYTALEHWHHSTPARGLVQLTLPERVVKTEADEVDYYALTDEYLYAVARFCPNIEYLDGWKASYAEDAGQIQCQELLYCSQSAWETFCASCTKLREVNWFVLPFIDDFFNVFASKPKPALEKLTLATGDHHELPHATTWGTNYRDGQSKCSSKTIGRVFKACPNLRELRIVSPSSFYDERPQPAVFDDSALVAVANHCPSLARLEIEQLEHPHASDIMRSITNAGVAAIAPLPDLESIKLQSTACGAAGVLALIRHSPEEGGRRTVDMVVGNCSDSVYTVNEKDDVVAFHETVVEVLLGILDDAEDLVTRRFHVTLSGHANRSSQETVARRKMMRTLVHDLRHVSPWLDIKINESGATSRVVLKTVSPNSKPLNPPRRLSKCRTSSRETSSRWSSLTNYVWNALGWSSVTAS</sequence>
<dbReference type="PANTHER" id="PTHR16134:SF119">
    <property type="entry name" value="AT02038P-RELATED"/>
    <property type="match status" value="1"/>
</dbReference>
<dbReference type="Gene3D" id="3.80.10.10">
    <property type="entry name" value="Ribonuclease Inhibitor"/>
    <property type="match status" value="1"/>
</dbReference>
<dbReference type="Proteomes" id="UP000794436">
    <property type="component" value="Unassembled WGS sequence"/>
</dbReference>
<dbReference type="AlphaFoldDB" id="A0A8K1CHI5"/>
<feature type="region of interest" description="Disordered" evidence="1">
    <location>
        <begin position="605"/>
        <end position="624"/>
    </location>
</feature>
<dbReference type="SUPFAM" id="SSF52047">
    <property type="entry name" value="RNI-like"/>
    <property type="match status" value="1"/>
</dbReference>
<dbReference type="EMBL" id="SPLM01000073">
    <property type="protein sequence ID" value="TMW62588.1"/>
    <property type="molecule type" value="Genomic_DNA"/>
</dbReference>
<evidence type="ECO:0000313" key="3">
    <source>
        <dbReference type="Proteomes" id="UP000794436"/>
    </source>
</evidence>
<comment type="caution">
    <text evidence="2">The sequence shown here is derived from an EMBL/GenBank/DDBJ whole genome shotgun (WGS) entry which is preliminary data.</text>
</comment>